<dbReference type="SUPFAM" id="SSF50715">
    <property type="entry name" value="Ribosomal protein L25-like"/>
    <property type="match status" value="1"/>
</dbReference>
<dbReference type="InterPro" id="IPR036282">
    <property type="entry name" value="Glutathione-S-Trfase_C_sf"/>
</dbReference>
<keyword evidence="6" id="KW-0030">Aminoacyl-tRNA synthetase</keyword>
<evidence type="ECO:0000256" key="1">
    <source>
        <dbReference type="ARBA" id="ARBA00022598"/>
    </source>
</evidence>
<proteinExistence type="inferred from homology"/>
<dbReference type="SUPFAM" id="SSF47060">
    <property type="entry name" value="S15/NS1 RNA-binding domain"/>
    <property type="match status" value="3"/>
</dbReference>
<dbReference type="GO" id="GO:0005737">
    <property type="term" value="C:cytoplasm"/>
    <property type="evidence" value="ECO:0007669"/>
    <property type="project" value="InterPro"/>
</dbReference>
<feature type="domain" description="WHEP-TRS" evidence="10">
    <location>
        <begin position="872"/>
        <end position="928"/>
    </location>
</feature>
<dbReference type="InterPro" id="IPR006195">
    <property type="entry name" value="aa-tRNA-synth_II"/>
</dbReference>
<dbReference type="Gene3D" id="3.40.50.800">
    <property type="entry name" value="Anticodon-binding domain"/>
    <property type="match status" value="1"/>
</dbReference>
<feature type="coiled-coil region" evidence="7">
    <location>
        <begin position="958"/>
        <end position="985"/>
    </location>
</feature>
<dbReference type="HAMAP" id="MF_02076">
    <property type="entry name" value="Glu_tRNA_synth_type2"/>
    <property type="match status" value="1"/>
</dbReference>
<dbReference type="Gene3D" id="1.20.1050.130">
    <property type="match status" value="1"/>
</dbReference>
<dbReference type="HAMAP" id="MF_01571">
    <property type="entry name" value="Pro_tRNA_synth_type3"/>
    <property type="match status" value="1"/>
</dbReference>
<dbReference type="InterPro" id="IPR014729">
    <property type="entry name" value="Rossmann-like_a/b/a_fold"/>
</dbReference>
<dbReference type="Pfam" id="PF09180">
    <property type="entry name" value="ProRS-C_1"/>
    <property type="match status" value="1"/>
</dbReference>
<dbReference type="OMA" id="NVTFINW"/>
<dbReference type="CDD" id="cd00862">
    <property type="entry name" value="ProRS_anticodon_zinc"/>
    <property type="match status" value="1"/>
</dbReference>
<dbReference type="NCBIfam" id="TIGR00408">
    <property type="entry name" value="proS_fam_I"/>
    <property type="match status" value="1"/>
</dbReference>
<dbReference type="Gene3D" id="2.40.240.10">
    <property type="entry name" value="Ribosomal Protein L25, Chain P"/>
    <property type="match status" value="1"/>
</dbReference>
<evidence type="ECO:0000313" key="12">
    <source>
        <dbReference type="Proteomes" id="UP000277928"/>
    </source>
</evidence>
<dbReference type="InterPro" id="IPR036621">
    <property type="entry name" value="Anticodon-bd_dom_sf"/>
</dbReference>
<dbReference type="PANTHER" id="PTHR43382:SF2">
    <property type="entry name" value="BIFUNCTIONAL GLUTAMATE_PROLINE--TRNA LIGASE"/>
    <property type="match status" value="1"/>
</dbReference>
<dbReference type="STRING" id="42156.A0A3P6T2X7"/>
<dbReference type="SUPFAM" id="SSF55681">
    <property type="entry name" value="Class II aaRS and biotin synthetases"/>
    <property type="match status" value="1"/>
</dbReference>
<dbReference type="SMART" id="SM00946">
    <property type="entry name" value="ProRS-C_1"/>
    <property type="match status" value="1"/>
</dbReference>
<dbReference type="InterPro" id="IPR020059">
    <property type="entry name" value="Glu/Gln-tRNA-synth_Ib_codon-bd"/>
</dbReference>
<dbReference type="PANTHER" id="PTHR43382">
    <property type="entry name" value="PROLYL-TRNA SYNTHETASE"/>
    <property type="match status" value="1"/>
</dbReference>
<dbReference type="PROSITE" id="PS50862">
    <property type="entry name" value="AA_TRNA_LIGASE_II"/>
    <property type="match status" value="1"/>
</dbReference>
<dbReference type="GO" id="GO:0006433">
    <property type="term" value="P:prolyl-tRNA aminoacylation"/>
    <property type="evidence" value="ECO:0007669"/>
    <property type="project" value="InterPro"/>
</dbReference>
<dbReference type="FunFam" id="3.90.800.10:FF:000001">
    <property type="entry name" value="Glutamine--tRNA ligase"/>
    <property type="match status" value="1"/>
</dbReference>
<protein>
    <submittedName>
        <fullName evidence="11">Uncharacterized protein</fullName>
    </submittedName>
</protein>
<dbReference type="FunFam" id="3.40.50.620:FF:000070">
    <property type="entry name" value="Bifunctional glutamate/proline--tRNA ligase"/>
    <property type="match status" value="1"/>
</dbReference>
<dbReference type="InterPro" id="IPR004526">
    <property type="entry name" value="Glu-tRNA-synth_arc/euk"/>
</dbReference>
<dbReference type="OrthoDB" id="1350766at2759"/>
<dbReference type="Gene3D" id="1.10.287.10">
    <property type="entry name" value="S15/NS1, RNA-binding"/>
    <property type="match status" value="3"/>
</dbReference>
<keyword evidence="2" id="KW-0547">Nucleotide-binding</keyword>
<dbReference type="InterPro" id="IPR000924">
    <property type="entry name" value="Glu/Gln-tRNA-synth"/>
</dbReference>
<dbReference type="InterPro" id="IPR002314">
    <property type="entry name" value="aa-tRNA-synt_IIb"/>
</dbReference>
<dbReference type="PRINTS" id="PR00987">
    <property type="entry name" value="TRNASYNTHGLU"/>
</dbReference>
<dbReference type="SUPFAM" id="SSF64586">
    <property type="entry name" value="C-terminal domain of ProRS"/>
    <property type="match status" value="1"/>
</dbReference>
<accession>A0A3P6T2X7</accession>
<keyword evidence="4" id="KW-0694">RNA-binding</keyword>
<dbReference type="Pfam" id="PF00749">
    <property type="entry name" value="tRNA-synt_1c"/>
    <property type="match status" value="1"/>
</dbReference>
<dbReference type="FunFam" id="3.30.110.30:FF:000001">
    <property type="entry name" value="Bifunctional glutamate/proline--tRNA ligase"/>
    <property type="match status" value="1"/>
</dbReference>
<evidence type="ECO:0000259" key="9">
    <source>
        <dbReference type="PROSITE" id="PS50862"/>
    </source>
</evidence>
<evidence type="ECO:0000256" key="4">
    <source>
        <dbReference type="ARBA" id="ARBA00022884"/>
    </source>
</evidence>
<evidence type="ECO:0000256" key="2">
    <source>
        <dbReference type="ARBA" id="ARBA00022741"/>
    </source>
</evidence>
<evidence type="ECO:0000256" key="8">
    <source>
        <dbReference type="SAM" id="MobiDB-lite"/>
    </source>
</evidence>
<dbReference type="PROSITE" id="PS00178">
    <property type="entry name" value="AA_TRNA_LIGASE_I"/>
    <property type="match status" value="1"/>
</dbReference>
<dbReference type="GO" id="GO:0004827">
    <property type="term" value="F:proline-tRNA ligase activity"/>
    <property type="evidence" value="ECO:0007669"/>
    <property type="project" value="InterPro"/>
</dbReference>
<dbReference type="Gene3D" id="3.40.50.620">
    <property type="entry name" value="HUPs"/>
    <property type="match status" value="1"/>
</dbReference>
<feature type="region of interest" description="Disordered" evidence="8">
    <location>
        <begin position="187"/>
        <end position="211"/>
    </location>
</feature>
<dbReference type="GO" id="GO:0005524">
    <property type="term" value="F:ATP binding"/>
    <property type="evidence" value="ECO:0007669"/>
    <property type="project" value="UniProtKB-KW"/>
</dbReference>
<dbReference type="SUPFAM" id="SSF52954">
    <property type="entry name" value="Class II aaRS ABD-related"/>
    <property type="match status" value="1"/>
</dbReference>
<dbReference type="InterPro" id="IPR020056">
    <property type="entry name" value="Rbsml_bL25/Gln-tRNA_synth_N"/>
</dbReference>
<dbReference type="Pfam" id="PF20974">
    <property type="entry name" value="tRNA-synt_1c_C2"/>
    <property type="match status" value="1"/>
</dbReference>
<dbReference type="SMART" id="SM00991">
    <property type="entry name" value="WHEP-TRS"/>
    <property type="match status" value="3"/>
</dbReference>
<dbReference type="InterPro" id="IPR045864">
    <property type="entry name" value="aa-tRNA-synth_II/BPL/LPL"/>
</dbReference>
<dbReference type="Gene3D" id="3.90.800.10">
    <property type="entry name" value="Glutamyl-tRNA Synthetase, Domain 3"/>
    <property type="match status" value="1"/>
</dbReference>
<dbReference type="FunFam" id="3.40.50.800:FF:000005">
    <property type="entry name" value="bifunctional glutamate/proline--tRNA ligase"/>
    <property type="match status" value="1"/>
</dbReference>
<dbReference type="Proteomes" id="UP000277928">
    <property type="component" value="Unassembled WGS sequence"/>
</dbReference>
<dbReference type="GO" id="GO:0017101">
    <property type="term" value="C:aminoacyl-tRNA synthetase multienzyme complex"/>
    <property type="evidence" value="ECO:0007669"/>
    <property type="project" value="TreeGrafter"/>
</dbReference>
<dbReference type="InterPro" id="IPR004154">
    <property type="entry name" value="Anticodon-bd"/>
</dbReference>
<dbReference type="CDD" id="cd00807">
    <property type="entry name" value="GlnRS_core"/>
    <property type="match status" value="1"/>
</dbReference>
<keyword evidence="5" id="KW-0648">Protein biosynthesis</keyword>
<sequence>MIATDEYPESPEQKTVTFNISRRSPAYGTILALSACGFSVEKSVVFTDEMLNEMILDGVKFTNDASIARFIVRSSDKANYLFGRDIVEQAEVDCWVTKVEQYLEHGALKDLMTLAEEKLKASQYLCLNRRTLADLMLWTVIATDAKLQQQKPFSSFFENMLRDPLFSDAHKVVGKFQVETPEKLQKKKVESKTITKSQNKTTKSDEKKKLNERARDEGKFMELPGAEKGNVVVRFPPEASGYLHIGHAKAALLNQYYQQTFEGKLIMRFDDTNPAKENAHFEQVILEDLEMLQIRPDRFTHTSDHFDMILEMCERLLQEGKAYVDDTDAELMRKEREERKESQCRNSTSEQNLLLWEEMKKATLKGQKCCVRIKIDMQSNNGAMRDPTIYRCKPETHIRTGNKYKVYPTYDFACPIVDSIEGVTHALRTTEYTDRDEQYYFICDVLGLRKPYIWSYARLNMTNTVMSKRKLTWLVDEHHVEGWDDPRLPTVRGMMRHGLTVEGLKQFIVAQGGSRSIVMMEWDKIWSFNKKVIDPVAPRYTALDCTENLVQVVVADDFTEESKDVPLHPKNVEVGVKTVWYSKKLLVEEVDAREMNVDDSVTFINWGNVKICDILKDGDKITEIRARLDLENKDYKKTLKVTWIAETKLGPQIPVKVTEYSHIISKAVVGKDEDWKQFVNYNSMKYFDFIGEPAMKEIRKGDIIQLQRKGYYICDSAYISKSGYSGVEVPIILILIPDGSSKSAKSAQTTTKEFSSTTELIRTNGDIQINGNISRREIDMFKLSQQIKEQGDLVRSLKATDPKGDLYQSIEEQGNLVRSLKAANPKSNETKAAISKLLDLKKQYKESTGSEYKPRSINSSREQGSLTLESRSVNELYKLIEEQGNTVRALKAVNPKSEESKAAVAKLLHLKQEYREVAGREYKAESASVALSDKNDGTKHREAFMAKVVQQGDLVRSLKAKNAKSQEAKDAIAELLRLKKQYKDEFGEEYLASNVSGNASIPKVVVVASEDSQKSNGKKAKKETESKMVGASMKAVEMVKQTKLGIDVKKEENLAEWYSQIIIKADMIEYYDVSGCYILRPWSFSIWEIIKKWFDTEIKKLGIRNCYFPMFVSQNALQKEKEHIADFAPEVAWVTRAGDSDLSEPIAIRPTSETVIYPSYAKWIQSYRDLPIRLNQWCNVVRWEFKHPTPFLRTREFLWQEGHTAFQMKQEAEKEVFAILDLYAKVYTDLLAVPVTKGRKSEKEKFAGGEFTTTVEAYVPINGRGIQGATSHHLGQNFSKMFDISFEDPETGKKAFAWQNSWGMTTRTIGAMIMIHSDNDGLVLPPRVAPVQVIIIPVGITSQTDKEVRQEIIATTEEIRKILEKSKIRVDVDARDNYSSGWKFNHWELKGVPIRLEVGPKDIKKSQVLCAVRYNRQKSVISINSLQAKCSELLDEIHTNMYDNMKKVCDQHQKIATQWSEFKELLRQKCLILAAFCGLPHCEDNIKKDSSSEELGEPGVPLMGAKTLCIPLEQPAEQLPMQCIHPKCKAQPKFYALFGRSY</sequence>
<dbReference type="FunFam" id="1.10.1160.10:FF:000001">
    <property type="entry name" value="Glutamine--tRNA ligase"/>
    <property type="match status" value="1"/>
</dbReference>
<dbReference type="GO" id="GO:0003723">
    <property type="term" value="F:RNA binding"/>
    <property type="evidence" value="ECO:0007669"/>
    <property type="project" value="UniProtKB-KW"/>
</dbReference>
<dbReference type="InterPro" id="IPR011035">
    <property type="entry name" value="Ribosomal_bL25/Gln-tRNA_synth"/>
</dbReference>
<dbReference type="CDD" id="cd00778">
    <property type="entry name" value="ProRS_core_arch_euk"/>
    <property type="match status" value="1"/>
</dbReference>
<evidence type="ECO:0000259" key="10">
    <source>
        <dbReference type="PROSITE" id="PS51185"/>
    </source>
</evidence>
<evidence type="ECO:0000313" key="11">
    <source>
        <dbReference type="EMBL" id="VDK82236.1"/>
    </source>
</evidence>
<keyword evidence="7" id="KW-0175">Coiled coil</keyword>
<evidence type="ECO:0000256" key="3">
    <source>
        <dbReference type="ARBA" id="ARBA00022840"/>
    </source>
</evidence>
<dbReference type="InterPro" id="IPR000738">
    <property type="entry name" value="WHEP-TRS_dom"/>
</dbReference>
<feature type="domain" description="Aminoacyl-transfer RNA synthetases class-II family profile" evidence="9">
    <location>
        <begin position="1084"/>
        <end position="1325"/>
    </location>
</feature>
<dbReference type="NCBIfam" id="TIGR00463">
    <property type="entry name" value="gltX_arch"/>
    <property type="match status" value="1"/>
</dbReference>
<reference evidence="11 12" key="1">
    <citation type="submission" date="2018-08" db="EMBL/GenBank/DDBJ databases">
        <authorList>
            <person name="Laetsch R D."/>
            <person name="Stevens L."/>
            <person name="Kumar S."/>
            <person name="Blaxter L. M."/>
        </authorList>
    </citation>
    <scope>NUCLEOTIDE SEQUENCE [LARGE SCALE GENOMIC DNA]</scope>
</reference>
<dbReference type="InterPro" id="IPR020061">
    <property type="entry name" value="Glu_tRNA_lig_a-bdl"/>
</dbReference>
<dbReference type="CDD" id="cd00936">
    <property type="entry name" value="WEPRS_RNA"/>
    <property type="match status" value="2"/>
</dbReference>
<evidence type="ECO:0000256" key="5">
    <source>
        <dbReference type="ARBA" id="ARBA00022917"/>
    </source>
</evidence>
<dbReference type="Gene3D" id="1.10.1160.10">
    <property type="entry name" value="Glutamyl-trna Synthetase, Domain 2"/>
    <property type="match status" value="1"/>
</dbReference>
<feature type="domain" description="WHEP-TRS" evidence="10">
    <location>
        <begin position="940"/>
        <end position="996"/>
    </location>
</feature>
<dbReference type="InterPro" id="IPR049437">
    <property type="entry name" value="tRNA-synt_1c_C2"/>
</dbReference>
<evidence type="ECO:0000256" key="6">
    <source>
        <dbReference type="ARBA" id="ARBA00023146"/>
    </source>
</evidence>
<dbReference type="Pfam" id="PF03950">
    <property type="entry name" value="tRNA-synt_1c_C"/>
    <property type="match status" value="1"/>
</dbReference>
<dbReference type="GO" id="GO:0004818">
    <property type="term" value="F:glutamate-tRNA ligase activity"/>
    <property type="evidence" value="ECO:0007669"/>
    <property type="project" value="InterPro"/>
</dbReference>
<dbReference type="Pfam" id="PF03129">
    <property type="entry name" value="HGTP_anticodon"/>
    <property type="match status" value="1"/>
</dbReference>
<dbReference type="InterPro" id="IPR001412">
    <property type="entry name" value="aa-tRNA-synth_I_CS"/>
</dbReference>
<dbReference type="InterPro" id="IPR004499">
    <property type="entry name" value="Pro-tRNA-ligase_IIa_arc-type"/>
</dbReference>
<evidence type="ECO:0000256" key="7">
    <source>
        <dbReference type="SAM" id="Coils"/>
    </source>
</evidence>
<gene>
    <name evidence="11" type="ORF">NLS_LOCUS5654</name>
</gene>
<dbReference type="PROSITE" id="PS51185">
    <property type="entry name" value="WHEP_TRS_2"/>
    <property type="match status" value="3"/>
</dbReference>
<dbReference type="Gene3D" id="3.30.930.10">
    <property type="entry name" value="Bira Bifunctional Protein, Domain 2"/>
    <property type="match status" value="1"/>
</dbReference>
<dbReference type="InterPro" id="IPR033721">
    <property type="entry name" value="ProRS_core_arch_euk"/>
</dbReference>
<dbReference type="InterPro" id="IPR009068">
    <property type="entry name" value="uS15_NS1_RNA-bd_sf"/>
</dbReference>
<dbReference type="Pfam" id="PF00458">
    <property type="entry name" value="WHEP-TRS"/>
    <property type="match status" value="3"/>
</dbReference>
<dbReference type="EMBL" id="UYRX01000438">
    <property type="protein sequence ID" value="VDK82236.1"/>
    <property type="molecule type" value="Genomic_DNA"/>
</dbReference>
<keyword evidence="1" id="KW-0436">Ligase</keyword>
<dbReference type="SUPFAM" id="SSF47616">
    <property type="entry name" value="GST C-terminal domain-like"/>
    <property type="match status" value="1"/>
</dbReference>
<dbReference type="InterPro" id="IPR020058">
    <property type="entry name" value="Glu/Gln-tRNA-synth_Ib_cat-dom"/>
</dbReference>
<feature type="domain" description="WHEP-TRS" evidence="10">
    <location>
        <begin position="802"/>
        <end position="858"/>
    </location>
</feature>
<dbReference type="InterPro" id="IPR017449">
    <property type="entry name" value="Pro-tRNA_synth_II"/>
</dbReference>
<keyword evidence="3" id="KW-0067">ATP-binding</keyword>
<dbReference type="InterPro" id="IPR016061">
    <property type="entry name" value="Pro-tRNA_ligase_II_C"/>
</dbReference>
<dbReference type="Gene3D" id="3.30.110.30">
    <property type="entry name" value="C-terminal domain of ProRS"/>
    <property type="match status" value="1"/>
</dbReference>
<dbReference type="FunFam" id="3.30.930.10:FF:000007">
    <property type="entry name" value="Bifunctional glutamate/proline--tRNA ligase"/>
    <property type="match status" value="1"/>
</dbReference>
<keyword evidence="12" id="KW-1185">Reference proteome</keyword>
<dbReference type="Pfam" id="PF00587">
    <property type="entry name" value="tRNA-synt_2b"/>
    <property type="match status" value="1"/>
</dbReference>
<feature type="compositionally biased region" description="Basic and acidic residues" evidence="8">
    <location>
        <begin position="202"/>
        <end position="211"/>
    </location>
</feature>
<organism evidence="11 12">
    <name type="scientific">Litomosoides sigmodontis</name>
    <name type="common">Filarial nematode worm</name>
    <dbReference type="NCBI Taxonomy" id="42156"/>
    <lineage>
        <taxon>Eukaryota</taxon>
        <taxon>Metazoa</taxon>
        <taxon>Ecdysozoa</taxon>
        <taxon>Nematoda</taxon>
        <taxon>Chromadorea</taxon>
        <taxon>Rhabditida</taxon>
        <taxon>Spirurina</taxon>
        <taxon>Spiruromorpha</taxon>
        <taxon>Filarioidea</taxon>
        <taxon>Onchocercidae</taxon>
        <taxon>Litomosoides</taxon>
    </lineage>
</organism>
<dbReference type="GO" id="GO:0006424">
    <property type="term" value="P:glutamyl-tRNA aminoacylation"/>
    <property type="evidence" value="ECO:0007669"/>
    <property type="project" value="InterPro"/>
</dbReference>
<name>A0A3P6T2X7_LITSI</name>
<dbReference type="SUPFAM" id="SSF52374">
    <property type="entry name" value="Nucleotidylyl transferase"/>
    <property type="match status" value="1"/>
</dbReference>